<dbReference type="InterPro" id="IPR029069">
    <property type="entry name" value="HotDog_dom_sf"/>
</dbReference>
<dbReference type="OrthoDB" id="265761at2759"/>
<comment type="similarity">
    <text evidence="1">Belongs to the lcsJ thioesterase family.</text>
</comment>
<evidence type="ECO:0000313" key="3">
    <source>
        <dbReference type="EMBL" id="KKF93264.1"/>
    </source>
</evidence>
<comment type="caution">
    <text evidence="3">The sequence shown here is derived from an EMBL/GenBank/DDBJ whole genome shotgun (WGS) entry which is preliminary data.</text>
</comment>
<dbReference type="InterPro" id="IPR051490">
    <property type="entry name" value="THEM6_lcsJ_thioesterase"/>
</dbReference>
<evidence type="ECO:0000256" key="1">
    <source>
        <dbReference type="ARBA" id="ARBA00038476"/>
    </source>
</evidence>
<accession>A0A0F8DB41</accession>
<gene>
    <name evidence="3" type="ORF">CFO_g4375</name>
</gene>
<evidence type="ECO:0000256" key="2">
    <source>
        <dbReference type="SAM" id="Phobius"/>
    </source>
</evidence>
<keyword evidence="4" id="KW-1185">Reference proteome</keyword>
<dbReference type="Proteomes" id="UP000034841">
    <property type="component" value="Unassembled WGS sequence"/>
</dbReference>
<keyword evidence="2" id="KW-0812">Transmembrane</keyword>
<evidence type="ECO:0008006" key="5">
    <source>
        <dbReference type="Google" id="ProtNLM"/>
    </source>
</evidence>
<dbReference type="Pfam" id="PF13279">
    <property type="entry name" value="4HBT_2"/>
    <property type="match status" value="1"/>
</dbReference>
<organism evidence="3 4">
    <name type="scientific">Ceratocystis fimbriata f. sp. platani</name>
    <dbReference type="NCBI Taxonomy" id="88771"/>
    <lineage>
        <taxon>Eukaryota</taxon>
        <taxon>Fungi</taxon>
        <taxon>Dikarya</taxon>
        <taxon>Ascomycota</taxon>
        <taxon>Pezizomycotina</taxon>
        <taxon>Sordariomycetes</taxon>
        <taxon>Hypocreomycetidae</taxon>
        <taxon>Microascales</taxon>
        <taxon>Ceratocystidaceae</taxon>
        <taxon>Ceratocystis</taxon>
    </lineage>
</organism>
<proteinExistence type="inferred from homology"/>
<evidence type="ECO:0000313" key="4">
    <source>
        <dbReference type="Proteomes" id="UP000034841"/>
    </source>
</evidence>
<protein>
    <recommendedName>
        <fullName evidence="5">Capsule polysaccharide biosynthesis protein</fullName>
    </recommendedName>
</protein>
<reference evidence="3 4" key="1">
    <citation type="submission" date="2015-04" db="EMBL/GenBank/DDBJ databases">
        <title>Genome sequence of Ceratocystis platani, a major pathogen of plane trees.</title>
        <authorList>
            <person name="Belbahri L."/>
        </authorList>
    </citation>
    <scope>NUCLEOTIDE SEQUENCE [LARGE SCALE GENOMIC DNA]</scope>
    <source>
        <strain evidence="3 4">CFO</strain>
    </source>
</reference>
<sequence>MAADKSTPPLQQKTQAVNGIALVIKAARLILPVVVAGVGYAAWTINWVSLIRHFFLGPGKWSRMALLGFGLMNWKSLPLMWTYRVWKGIIMHSWARSVPPCTPRMLYAPIISPSRVPLLEIDYNLHKSNSTYYSDLDVSRSHLVSYIVKDGMVALANNAQTKIVINSATGAPATGTFGIMLGAAHCSWHREIPPGQKYEVWTRILSWDRKWLYMLTHFVPAGLGRPSEYLDPKSGRVKSKKEPAVGWEKRIYATAVSKYVFKLDRLTIHPSLLLGASGLLPERPGGWKRDELVEVPSEEAINVEPTKSIGDSESSLHSWEWVEWRRQQGMKYASGFLKLDELSSFFEGGQGPAIGVFGPC</sequence>
<name>A0A0F8DB41_CERFI</name>
<dbReference type="PANTHER" id="PTHR12475">
    <property type="match status" value="1"/>
</dbReference>
<dbReference type="PANTHER" id="PTHR12475:SF4">
    <property type="entry name" value="PROTEIN THEM6"/>
    <property type="match status" value="1"/>
</dbReference>
<dbReference type="EMBL" id="LBBL01000262">
    <property type="protein sequence ID" value="KKF93264.1"/>
    <property type="molecule type" value="Genomic_DNA"/>
</dbReference>
<dbReference type="SUPFAM" id="SSF54637">
    <property type="entry name" value="Thioesterase/thiol ester dehydrase-isomerase"/>
    <property type="match status" value="1"/>
</dbReference>
<keyword evidence="2" id="KW-0472">Membrane</keyword>
<feature type="transmembrane region" description="Helical" evidence="2">
    <location>
        <begin position="20"/>
        <end position="43"/>
    </location>
</feature>
<dbReference type="AlphaFoldDB" id="A0A0F8DB41"/>
<keyword evidence="2" id="KW-1133">Transmembrane helix</keyword>